<reference evidence="2" key="1">
    <citation type="submission" date="2019-08" db="EMBL/GenBank/DDBJ databases">
        <authorList>
            <person name="Kucharzyk K."/>
            <person name="Murdoch R.W."/>
            <person name="Higgins S."/>
            <person name="Loffler F."/>
        </authorList>
    </citation>
    <scope>NUCLEOTIDE SEQUENCE</scope>
</reference>
<dbReference type="AlphaFoldDB" id="A0A645EDH9"/>
<organism evidence="2">
    <name type="scientific">bioreactor metagenome</name>
    <dbReference type="NCBI Taxonomy" id="1076179"/>
    <lineage>
        <taxon>unclassified sequences</taxon>
        <taxon>metagenomes</taxon>
        <taxon>ecological metagenomes</taxon>
    </lineage>
</organism>
<dbReference type="Gene3D" id="3.30.565.10">
    <property type="entry name" value="Histidine kinase-like ATPase, C-terminal domain"/>
    <property type="match status" value="1"/>
</dbReference>
<dbReference type="EMBL" id="VSSQ01045494">
    <property type="protein sequence ID" value="MPM99399.1"/>
    <property type="molecule type" value="Genomic_DNA"/>
</dbReference>
<evidence type="ECO:0000313" key="2">
    <source>
        <dbReference type="EMBL" id="MPM99399.1"/>
    </source>
</evidence>
<dbReference type="Pfam" id="PF14501">
    <property type="entry name" value="HATPase_c_5"/>
    <property type="match status" value="1"/>
</dbReference>
<dbReference type="CDD" id="cd16935">
    <property type="entry name" value="HATPase_AgrC-ComD-like"/>
    <property type="match status" value="1"/>
</dbReference>
<dbReference type="InterPro" id="IPR032834">
    <property type="entry name" value="NatK-like_C"/>
</dbReference>
<proteinExistence type="predicted"/>
<name>A0A645EDH9_9ZZZZ</name>
<protein>
    <recommendedName>
        <fullName evidence="1">Sensor histidine kinase NatK-like C-terminal domain-containing protein</fullName>
    </recommendedName>
</protein>
<feature type="domain" description="Sensor histidine kinase NatK-like C-terminal" evidence="1">
    <location>
        <begin position="34"/>
        <end position="131"/>
    </location>
</feature>
<evidence type="ECO:0000259" key="1">
    <source>
        <dbReference type="Pfam" id="PF14501"/>
    </source>
</evidence>
<sequence length="134" mass="15005">MNAVLRLYERRTEKSGISFVVNADIPERVILTASELGTVFSNILENACEACEKLEYSKRFIIVCAETEEHMLKVEVRNSVADFVKFNNGMPVSDKKVGGTGTKSIAYIINKYGGMLRFGQNENEFSTQIVISNK</sequence>
<dbReference type="InterPro" id="IPR036890">
    <property type="entry name" value="HATPase_C_sf"/>
</dbReference>
<comment type="caution">
    <text evidence="2">The sequence shown here is derived from an EMBL/GenBank/DDBJ whole genome shotgun (WGS) entry which is preliminary data.</text>
</comment>
<dbReference type="SUPFAM" id="SSF55874">
    <property type="entry name" value="ATPase domain of HSP90 chaperone/DNA topoisomerase II/histidine kinase"/>
    <property type="match status" value="1"/>
</dbReference>
<gene>
    <name evidence="2" type="ORF">SDC9_146590</name>
</gene>
<accession>A0A645EDH9</accession>